<accession>A0A0B5DP33</accession>
<gene>
    <name evidence="4" type="ORF">CP978_21155</name>
    <name evidence="3" type="ORF">SNOD_20840</name>
</gene>
<reference evidence="3 5" key="2">
    <citation type="journal article" date="2016" name="Appl. Microbiol. Biotechnol.">
        <title>Exploiting the genome sequence of Streptomyces nodosus for enhanced antibiotic production.</title>
        <authorList>
            <person name="Sweeney P."/>
            <person name="Murphy C.D."/>
            <person name="Caffrey P."/>
        </authorList>
    </citation>
    <scope>NUCLEOTIDE SEQUENCE [LARGE SCALE GENOMIC DNA]</scope>
    <source>
        <strain evidence="3 5">ATCC 14899</strain>
    </source>
</reference>
<evidence type="ECO:0000313" key="4">
    <source>
        <dbReference type="EMBL" id="QEV40725.1"/>
    </source>
</evidence>
<dbReference type="AlphaFoldDB" id="A0A0B5DP33"/>
<evidence type="ECO:0008006" key="7">
    <source>
        <dbReference type="Google" id="ProtNLM"/>
    </source>
</evidence>
<dbReference type="Proteomes" id="UP000031526">
    <property type="component" value="Chromosome"/>
</dbReference>
<protein>
    <recommendedName>
        <fullName evidence="7">Lipoprotein</fullName>
    </recommendedName>
</protein>
<evidence type="ECO:0000313" key="6">
    <source>
        <dbReference type="Proteomes" id="UP000325763"/>
    </source>
</evidence>
<sequence>MVVRVLGLLAGLALVVSCAPGGGSARGAPVVRVSGVSGADPVSGDPASGSPASGDPGSGHGRDGGEEGAARPPGPSGPSPEVASPTAAPARERPASGSPAPGPSASGGARVPGPDLSRPSTSPAAPFTAATTPTARATTPSGPSPEPGRAVLSIGDWSASVARGGQDEVDACRDAVQWAGPEIGDEDGYELRTLVVVGHDYCRGFDRFATLPVGSTVTLTTTRGSWTYRVYAHYITPGRGAPAAGLYWGDLTLQSCVGPDTGFSYLMRV</sequence>
<name>A0A0B5DP33_9ACTN</name>
<evidence type="ECO:0000256" key="1">
    <source>
        <dbReference type="SAM" id="MobiDB-lite"/>
    </source>
</evidence>
<dbReference type="PROSITE" id="PS51257">
    <property type="entry name" value="PROKAR_LIPOPROTEIN"/>
    <property type="match status" value="1"/>
</dbReference>
<feature type="compositionally biased region" description="Low complexity" evidence="1">
    <location>
        <begin position="117"/>
        <end position="141"/>
    </location>
</feature>
<dbReference type="HOGENOM" id="CLU_1034130_0_0_11"/>
<feature type="compositionally biased region" description="Low complexity" evidence="1">
    <location>
        <begin position="95"/>
        <end position="109"/>
    </location>
</feature>
<evidence type="ECO:0000313" key="5">
    <source>
        <dbReference type="Proteomes" id="UP000031526"/>
    </source>
</evidence>
<keyword evidence="5" id="KW-1185">Reference proteome</keyword>
<evidence type="ECO:0000256" key="2">
    <source>
        <dbReference type="SAM" id="SignalP"/>
    </source>
</evidence>
<dbReference type="KEGG" id="snq:CP978_21155"/>
<evidence type="ECO:0000313" key="3">
    <source>
        <dbReference type="EMBL" id="AJE42206.1"/>
    </source>
</evidence>
<feature type="region of interest" description="Disordered" evidence="1">
    <location>
        <begin position="35"/>
        <end position="150"/>
    </location>
</feature>
<organism evidence="3 5">
    <name type="scientific">Streptomyces nodosus</name>
    <dbReference type="NCBI Taxonomy" id="40318"/>
    <lineage>
        <taxon>Bacteria</taxon>
        <taxon>Bacillati</taxon>
        <taxon>Actinomycetota</taxon>
        <taxon>Actinomycetes</taxon>
        <taxon>Kitasatosporales</taxon>
        <taxon>Streptomycetaceae</taxon>
        <taxon>Streptomyces</taxon>
    </lineage>
</organism>
<dbReference type="EMBL" id="CP009313">
    <property type="protein sequence ID" value="AJE42206.1"/>
    <property type="molecule type" value="Genomic_DNA"/>
</dbReference>
<proteinExistence type="predicted"/>
<feature type="compositionally biased region" description="Low complexity" evidence="1">
    <location>
        <begin position="43"/>
        <end position="55"/>
    </location>
</feature>
<reference evidence="4 6" key="3">
    <citation type="submission" date="2017-09" db="EMBL/GenBank/DDBJ databases">
        <title>Streptomyces genome completion.</title>
        <authorList>
            <person name="Lee N."/>
            <person name="Cho B.-K."/>
        </authorList>
    </citation>
    <scope>NUCLEOTIDE SEQUENCE [LARGE SCALE GENOMIC DNA]</scope>
    <source>
        <strain evidence="4 6">ATCC 14899</strain>
    </source>
</reference>
<dbReference type="STRING" id="40318.SNOD_20840"/>
<feature type="signal peptide" evidence="2">
    <location>
        <begin position="1"/>
        <end position="18"/>
    </location>
</feature>
<dbReference type="Proteomes" id="UP000325763">
    <property type="component" value="Chromosome"/>
</dbReference>
<keyword evidence="2" id="KW-0732">Signal</keyword>
<dbReference type="EMBL" id="CP023747">
    <property type="protein sequence ID" value="QEV40725.1"/>
    <property type="molecule type" value="Genomic_DNA"/>
</dbReference>
<feature type="chain" id="PRO_5038208108" description="Lipoprotein" evidence="2">
    <location>
        <begin position="19"/>
        <end position="269"/>
    </location>
</feature>
<feature type="compositionally biased region" description="Basic and acidic residues" evidence="1">
    <location>
        <begin position="60"/>
        <end position="69"/>
    </location>
</feature>
<reference evidence="5" key="1">
    <citation type="submission" date="2014-09" db="EMBL/GenBank/DDBJ databases">
        <title>Sequence of the Streptomyces nodosus genome.</title>
        <authorList>
            <person name="Sweeney P."/>
            <person name="Stephens N."/>
            <person name="Murphy C."/>
            <person name="Caffrey P."/>
        </authorList>
    </citation>
    <scope>NUCLEOTIDE SEQUENCE [LARGE SCALE GENOMIC DNA]</scope>
    <source>
        <strain evidence="5">ATCC 14899</strain>
    </source>
</reference>